<accession>A0A223NQ87</accession>
<dbReference type="KEGG" id="muc:MuYL_0063"/>
<dbReference type="AlphaFoldDB" id="A0A223NQ87"/>
<dbReference type="RefSeq" id="WP_094568625.1">
    <property type="nucleotide sequence ID" value="NZ_CP022743.1"/>
</dbReference>
<dbReference type="Proteomes" id="UP000215002">
    <property type="component" value="Chromosome"/>
</dbReference>
<keyword evidence="2" id="KW-1185">Reference proteome</keyword>
<dbReference type="EMBL" id="CP022743">
    <property type="protein sequence ID" value="ASU31966.1"/>
    <property type="molecule type" value="Genomic_DNA"/>
</dbReference>
<protein>
    <submittedName>
        <fullName evidence="1">Uncharacterized protein</fullName>
    </submittedName>
</protein>
<sequence length="76" mass="8888">MNSIKFNFSHPVSGRARLLQLTPKTNNCRTLAINSKEDNTIEIPVNDCQCGKWKLELSWEYEGRDFSHQEEFEVEN</sequence>
<proteinExistence type="predicted"/>
<dbReference type="OrthoDB" id="769196at2"/>
<reference evidence="1 2" key="1">
    <citation type="submission" date="2017-08" db="EMBL/GenBank/DDBJ databases">
        <title>Complete genome sequence of Mucilaginibacter sp. strain BJC16-A31.</title>
        <authorList>
            <consortium name="Henan University of Science and Technology"/>
            <person name="You X."/>
        </authorList>
    </citation>
    <scope>NUCLEOTIDE SEQUENCE [LARGE SCALE GENOMIC DNA]</scope>
    <source>
        <strain evidence="1 2">BJC16-A31</strain>
    </source>
</reference>
<evidence type="ECO:0000313" key="1">
    <source>
        <dbReference type="EMBL" id="ASU31966.1"/>
    </source>
</evidence>
<evidence type="ECO:0000313" key="2">
    <source>
        <dbReference type="Proteomes" id="UP000215002"/>
    </source>
</evidence>
<name>A0A223NQ87_9SPHI</name>
<organism evidence="1 2">
    <name type="scientific">Mucilaginibacter xinganensis</name>
    <dbReference type="NCBI Taxonomy" id="1234841"/>
    <lineage>
        <taxon>Bacteria</taxon>
        <taxon>Pseudomonadati</taxon>
        <taxon>Bacteroidota</taxon>
        <taxon>Sphingobacteriia</taxon>
        <taxon>Sphingobacteriales</taxon>
        <taxon>Sphingobacteriaceae</taxon>
        <taxon>Mucilaginibacter</taxon>
    </lineage>
</organism>
<gene>
    <name evidence="1" type="ORF">MuYL_0063</name>
</gene>